<feature type="transmembrane region" description="Helical" evidence="1">
    <location>
        <begin position="137"/>
        <end position="158"/>
    </location>
</feature>
<protein>
    <recommendedName>
        <fullName evidence="4">Dolichyl-phosphate-mannose-protein mannosyltransferase</fullName>
    </recommendedName>
</protein>
<evidence type="ECO:0000256" key="1">
    <source>
        <dbReference type="SAM" id="Phobius"/>
    </source>
</evidence>
<feature type="transmembrane region" description="Helical" evidence="1">
    <location>
        <begin position="468"/>
        <end position="485"/>
    </location>
</feature>
<feature type="transmembrane region" description="Helical" evidence="1">
    <location>
        <begin position="20"/>
        <end position="40"/>
    </location>
</feature>
<keyword evidence="3" id="KW-1185">Reference proteome</keyword>
<sequence>MFVVAVALVAPRNSWFVFDRGLVLTTFIGVLLLGLLFQRGRTLAAWQARRPLLALCLGGALVAVGTTTYAFSAVISYGWDAGAVANAAETLSQDRHLSDHVLDYFARFPNNVPLLALEMLIVDLGHAVGFSPTMSLVLFQVFCVVVVSMCIGCIASLLKEPEWILPIQGIILVLLGLTPMVAVPYSDLPAAVCVAAGVTAMAALFRCRSGSGFYVLCSVGGCVLAFAVVLKVYTVALVLGCGVGVVAAIILVRSQRLRTRYLHGAVSASAVFLLAFMASSSVAESYTGLDDRVLSEVREPFPAVMWLASGTYDTKDASPVRRYGAYRQEMVDATAAIDDQRERRDMLWDRVESNITSQGFVATARFFVMKVAWTWADGTFWASGEGLDSRQKPQPVFNTLAPLSEVAVASGSLYPVKAAVSQGFWLAVLALLGYSLLRMRPGVLETALCTTLVVVGGYLMLFEARPRYVVAMVPVIAALLLVARARGPKEADPWA</sequence>
<keyword evidence="1" id="KW-0812">Transmembrane</keyword>
<feature type="transmembrane region" description="Helical" evidence="1">
    <location>
        <begin position="52"/>
        <end position="71"/>
    </location>
</feature>
<keyword evidence="1" id="KW-1133">Transmembrane helix</keyword>
<feature type="transmembrane region" description="Helical" evidence="1">
    <location>
        <begin position="188"/>
        <end position="205"/>
    </location>
</feature>
<dbReference type="RefSeq" id="WP_252592639.1">
    <property type="nucleotide sequence ID" value="NZ_CP099489.1"/>
</dbReference>
<feature type="transmembrane region" description="Helical" evidence="1">
    <location>
        <begin position="419"/>
        <end position="437"/>
    </location>
</feature>
<feature type="transmembrane region" description="Helical" evidence="1">
    <location>
        <begin position="444"/>
        <end position="462"/>
    </location>
</feature>
<feature type="transmembrane region" description="Helical" evidence="1">
    <location>
        <begin position="212"/>
        <end position="229"/>
    </location>
</feature>
<feature type="transmembrane region" description="Helical" evidence="1">
    <location>
        <begin position="235"/>
        <end position="252"/>
    </location>
</feature>
<dbReference type="EMBL" id="CP099489">
    <property type="protein sequence ID" value="USQ79532.1"/>
    <property type="molecule type" value="Genomic_DNA"/>
</dbReference>
<evidence type="ECO:0008006" key="4">
    <source>
        <dbReference type="Google" id="ProtNLM"/>
    </source>
</evidence>
<feature type="transmembrane region" description="Helical" evidence="1">
    <location>
        <begin position="264"/>
        <end position="283"/>
    </location>
</feature>
<name>A0ABY4YSH1_9MICO</name>
<gene>
    <name evidence="2" type="ORF">NF556_18350</name>
</gene>
<accession>A0ABY4YSH1</accession>
<organism evidence="2 3">
    <name type="scientific">Ornithinimicrobium faecis</name>
    <dbReference type="NCBI Taxonomy" id="2934158"/>
    <lineage>
        <taxon>Bacteria</taxon>
        <taxon>Bacillati</taxon>
        <taxon>Actinomycetota</taxon>
        <taxon>Actinomycetes</taxon>
        <taxon>Micrococcales</taxon>
        <taxon>Ornithinimicrobiaceae</taxon>
        <taxon>Ornithinimicrobium</taxon>
    </lineage>
</organism>
<keyword evidence="1" id="KW-0472">Membrane</keyword>
<evidence type="ECO:0000313" key="2">
    <source>
        <dbReference type="EMBL" id="USQ79532.1"/>
    </source>
</evidence>
<dbReference type="Proteomes" id="UP001056455">
    <property type="component" value="Chromosome"/>
</dbReference>
<evidence type="ECO:0000313" key="3">
    <source>
        <dbReference type="Proteomes" id="UP001056455"/>
    </source>
</evidence>
<proteinExistence type="predicted"/>
<feature type="transmembrane region" description="Helical" evidence="1">
    <location>
        <begin position="163"/>
        <end position="182"/>
    </location>
</feature>
<reference evidence="2" key="1">
    <citation type="submission" date="2022-06" db="EMBL/GenBank/DDBJ databases">
        <title>Ornithinimicrobium HY1793.</title>
        <authorList>
            <person name="Huang Y."/>
        </authorList>
    </citation>
    <scope>NUCLEOTIDE SEQUENCE</scope>
    <source>
        <strain evidence="2">HY1793</strain>
    </source>
</reference>